<feature type="domain" description="Transposase IS4-like" evidence="1">
    <location>
        <begin position="18"/>
        <end position="114"/>
    </location>
</feature>
<dbReference type="InterPro" id="IPR051698">
    <property type="entry name" value="Transposase_11-like"/>
</dbReference>
<dbReference type="Pfam" id="PF01609">
    <property type="entry name" value="DDE_Tnp_1"/>
    <property type="match status" value="1"/>
</dbReference>
<evidence type="ECO:0000313" key="3">
    <source>
        <dbReference type="Proteomes" id="UP000887104"/>
    </source>
</evidence>
<comment type="caution">
    <text evidence="2">The sequence shown here is derived from an EMBL/GenBank/DDBJ whole genome shotgun (WGS) entry which is preliminary data.</text>
</comment>
<dbReference type="PANTHER" id="PTHR30298:SF0">
    <property type="entry name" value="PROTEIN YBFL-RELATED"/>
    <property type="match status" value="1"/>
</dbReference>
<proteinExistence type="predicted"/>
<name>A0ABQ4PQ97_9GAMM</name>
<dbReference type="NCBIfam" id="NF033564">
    <property type="entry name" value="transpos_ISAs1"/>
    <property type="match status" value="1"/>
</dbReference>
<dbReference type="PANTHER" id="PTHR30298">
    <property type="entry name" value="H REPEAT-ASSOCIATED PREDICTED TRANSPOSASE"/>
    <property type="match status" value="1"/>
</dbReference>
<keyword evidence="3" id="KW-1185">Reference proteome</keyword>
<accession>A0ABQ4PQ97</accession>
<gene>
    <name evidence="2" type="ORF">TUM4438_40060</name>
</gene>
<sequence>MLLKAIFDWVNDKRQSDGKTIIALDGKTMSGAWNEDAKNALHVVSAFDVGNGIALYQDSSNSKGKEAEIARNMIDNMALDNAIFALDALNCQVSTMRKIRQRKGEFIIQLKVNQPMLFVTTVE</sequence>
<dbReference type="EMBL" id="BPEY01000109">
    <property type="protein sequence ID" value="GIU51216.1"/>
    <property type="molecule type" value="Genomic_DNA"/>
</dbReference>
<reference evidence="2" key="1">
    <citation type="submission" date="2021-05" db="EMBL/GenBank/DDBJ databases">
        <title>Molecular characterization for Shewanella algae harboring chromosomal blaOXA-55-like strains isolated from clinical and environment sample.</title>
        <authorList>
            <person name="Ohama Y."/>
            <person name="Aoki K."/>
            <person name="Harada S."/>
            <person name="Moriya K."/>
            <person name="Ishii Y."/>
            <person name="Tateda K."/>
        </authorList>
    </citation>
    <scope>NUCLEOTIDE SEQUENCE</scope>
    <source>
        <strain evidence="2">JCM 11563</strain>
    </source>
</reference>
<protein>
    <recommendedName>
        <fullName evidence="1">Transposase IS4-like domain-containing protein</fullName>
    </recommendedName>
</protein>
<dbReference type="InterPro" id="IPR047647">
    <property type="entry name" value="ISAs1_transpos"/>
</dbReference>
<dbReference type="Proteomes" id="UP000887104">
    <property type="component" value="Unassembled WGS sequence"/>
</dbReference>
<organism evidence="2 3">
    <name type="scientific">Shewanella sairae</name>
    <dbReference type="NCBI Taxonomy" id="190310"/>
    <lineage>
        <taxon>Bacteria</taxon>
        <taxon>Pseudomonadati</taxon>
        <taxon>Pseudomonadota</taxon>
        <taxon>Gammaproteobacteria</taxon>
        <taxon>Alteromonadales</taxon>
        <taxon>Shewanellaceae</taxon>
        <taxon>Shewanella</taxon>
    </lineage>
</organism>
<evidence type="ECO:0000313" key="2">
    <source>
        <dbReference type="EMBL" id="GIU51216.1"/>
    </source>
</evidence>
<dbReference type="InterPro" id="IPR002559">
    <property type="entry name" value="Transposase_11"/>
</dbReference>
<evidence type="ECO:0000259" key="1">
    <source>
        <dbReference type="Pfam" id="PF01609"/>
    </source>
</evidence>